<reference evidence="9 10" key="1">
    <citation type="submission" date="2017-01" db="EMBL/GenBank/DDBJ databases">
        <authorList>
            <person name="Mah S.A."/>
            <person name="Swanson W.J."/>
            <person name="Moy G.W."/>
            <person name="Vacquier V.D."/>
        </authorList>
    </citation>
    <scope>NUCLEOTIDE SEQUENCE [LARGE SCALE GENOMIC DNA]</scope>
    <source>
        <strain evidence="9 10">DSM 26375</strain>
    </source>
</reference>
<keyword evidence="3" id="KW-0813">Transport</keyword>
<evidence type="ECO:0000256" key="7">
    <source>
        <dbReference type="ARBA" id="ARBA00023136"/>
    </source>
</evidence>
<evidence type="ECO:0000256" key="6">
    <source>
        <dbReference type="ARBA" id="ARBA00022989"/>
    </source>
</evidence>
<feature type="transmembrane region" description="Helical" evidence="8">
    <location>
        <begin position="12"/>
        <end position="30"/>
    </location>
</feature>
<keyword evidence="10" id="KW-1185">Reference proteome</keyword>
<dbReference type="InterPro" id="IPR052017">
    <property type="entry name" value="TSUP"/>
</dbReference>
<feature type="transmembrane region" description="Helical" evidence="8">
    <location>
        <begin position="207"/>
        <end position="226"/>
    </location>
</feature>
<dbReference type="AlphaFoldDB" id="A0A1N7KUC9"/>
<dbReference type="EMBL" id="FTOT01000001">
    <property type="protein sequence ID" value="SIS65040.1"/>
    <property type="molecule type" value="Genomic_DNA"/>
</dbReference>
<dbReference type="STRING" id="1086013.SAMN05421774_101678"/>
<feature type="transmembrane region" description="Helical" evidence="8">
    <location>
        <begin position="82"/>
        <end position="101"/>
    </location>
</feature>
<keyword evidence="5 8" id="KW-0812">Transmembrane</keyword>
<feature type="transmembrane region" description="Helical" evidence="8">
    <location>
        <begin position="176"/>
        <end position="195"/>
    </location>
</feature>
<dbReference type="InterPro" id="IPR002781">
    <property type="entry name" value="TM_pro_TauE-like"/>
</dbReference>
<sequence>MEVIYGGLPAWAFWAACGVTLVAGFVKGAIGFAMPLIMMSAFGSIMPPTTALAGLILATLTTNIHQTFRFGWRAAAQSAWQYRRMIVTTVAGIVITAPFATMLPQQVLLGLLGFPIAAFALIQLSGRSLALRLEHRRRAEYMTGMIGGLYGGVSGIWGPPIVVYLLSIGAAKAESVRVQGVLFLIGSVVLLGAHLNSGVLNAQTLPFSAALIVPAALGMAIGFRLQDRLDPVVFRRWTLILLAITALNLLRKAIFG</sequence>
<evidence type="ECO:0000313" key="10">
    <source>
        <dbReference type="Proteomes" id="UP000186141"/>
    </source>
</evidence>
<feature type="transmembrane region" description="Helical" evidence="8">
    <location>
        <begin position="36"/>
        <end position="61"/>
    </location>
</feature>
<evidence type="ECO:0000256" key="4">
    <source>
        <dbReference type="ARBA" id="ARBA00022475"/>
    </source>
</evidence>
<protein>
    <recommendedName>
        <fullName evidence="8">Probable membrane transporter protein</fullName>
    </recommendedName>
</protein>
<comment type="subcellular location">
    <subcellularLocation>
        <location evidence="1 8">Cell membrane</location>
        <topology evidence="1 8">Multi-pass membrane protein</topology>
    </subcellularLocation>
</comment>
<keyword evidence="4 8" id="KW-1003">Cell membrane</keyword>
<dbReference type="OrthoDB" id="9800873at2"/>
<feature type="transmembrane region" description="Helical" evidence="8">
    <location>
        <begin position="147"/>
        <end position="170"/>
    </location>
</feature>
<evidence type="ECO:0000256" key="3">
    <source>
        <dbReference type="ARBA" id="ARBA00022448"/>
    </source>
</evidence>
<dbReference type="PANTHER" id="PTHR30269">
    <property type="entry name" value="TRANSMEMBRANE PROTEIN YFCA"/>
    <property type="match status" value="1"/>
</dbReference>
<dbReference type="Pfam" id="PF01925">
    <property type="entry name" value="TauE"/>
    <property type="match status" value="1"/>
</dbReference>
<dbReference type="Proteomes" id="UP000186141">
    <property type="component" value="Unassembled WGS sequence"/>
</dbReference>
<evidence type="ECO:0000256" key="2">
    <source>
        <dbReference type="ARBA" id="ARBA00009142"/>
    </source>
</evidence>
<name>A0A1N7KUC9_9RHOB</name>
<evidence type="ECO:0000256" key="8">
    <source>
        <dbReference type="RuleBase" id="RU363041"/>
    </source>
</evidence>
<proteinExistence type="inferred from homology"/>
<keyword evidence="6 8" id="KW-1133">Transmembrane helix</keyword>
<evidence type="ECO:0000313" key="9">
    <source>
        <dbReference type="EMBL" id="SIS65040.1"/>
    </source>
</evidence>
<feature type="transmembrane region" description="Helical" evidence="8">
    <location>
        <begin position="107"/>
        <end position="126"/>
    </location>
</feature>
<organism evidence="9 10">
    <name type="scientific">Gemmobacter megaterium</name>
    <dbReference type="NCBI Taxonomy" id="1086013"/>
    <lineage>
        <taxon>Bacteria</taxon>
        <taxon>Pseudomonadati</taxon>
        <taxon>Pseudomonadota</taxon>
        <taxon>Alphaproteobacteria</taxon>
        <taxon>Rhodobacterales</taxon>
        <taxon>Paracoccaceae</taxon>
        <taxon>Gemmobacter</taxon>
    </lineage>
</organism>
<accession>A0A1N7KUC9</accession>
<dbReference type="RefSeq" id="WP_076528637.1">
    <property type="nucleotide sequence ID" value="NZ_BMEH01000001.1"/>
</dbReference>
<gene>
    <name evidence="9" type="ORF">SAMN05421774_101678</name>
</gene>
<evidence type="ECO:0000256" key="1">
    <source>
        <dbReference type="ARBA" id="ARBA00004651"/>
    </source>
</evidence>
<dbReference type="PANTHER" id="PTHR30269:SF32">
    <property type="entry name" value="MEMBRANE TRANSPORTER PROTEIN-RELATED"/>
    <property type="match status" value="1"/>
</dbReference>
<feature type="transmembrane region" description="Helical" evidence="8">
    <location>
        <begin position="232"/>
        <end position="250"/>
    </location>
</feature>
<dbReference type="GO" id="GO:0005886">
    <property type="term" value="C:plasma membrane"/>
    <property type="evidence" value="ECO:0007669"/>
    <property type="project" value="UniProtKB-SubCell"/>
</dbReference>
<evidence type="ECO:0000256" key="5">
    <source>
        <dbReference type="ARBA" id="ARBA00022692"/>
    </source>
</evidence>
<keyword evidence="7 8" id="KW-0472">Membrane</keyword>
<comment type="similarity">
    <text evidence="2 8">Belongs to the 4-toluene sulfonate uptake permease (TSUP) (TC 2.A.102) family.</text>
</comment>